<evidence type="ECO:0000259" key="26">
    <source>
        <dbReference type="PROSITE" id="PS50948"/>
    </source>
</evidence>
<dbReference type="InterPro" id="IPR036426">
    <property type="entry name" value="Bulb-type_lectin_dom_sf"/>
</dbReference>
<keyword evidence="5 19" id="KW-0808">Transferase</keyword>
<dbReference type="GO" id="GO:0004674">
    <property type="term" value="F:protein serine/threonine kinase activity"/>
    <property type="evidence" value="ECO:0007669"/>
    <property type="project" value="UniProtKB-KW"/>
</dbReference>
<keyword evidence="12 21" id="KW-1133">Transmembrane helix</keyword>
<feature type="transmembrane region" description="Helical" evidence="21">
    <location>
        <begin position="448"/>
        <end position="470"/>
    </location>
</feature>
<dbReference type="EC" id="2.7.11.1" evidence="19"/>
<evidence type="ECO:0000256" key="5">
    <source>
        <dbReference type="ARBA" id="ARBA00022679"/>
    </source>
</evidence>
<dbReference type="FunFam" id="1.10.510.10:FF:000060">
    <property type="entry name" value="G-type lectin S-receptor-like serine/threonine-protein kinase"/>
    <property type="match status" value="1"/>
</dbReference>
<feature type="chain" id="PRO_5029705504" description="Receptor-like serine/threonine-protein kinase" evidence="22">
    <location>
        <begin position="27"/>
        <end position="842"/>
    </location>
</feature>
<evidence type="ECO:0000259" key="23">
    <source>
        <dbReference type="PROSITE" id="PS50011"/>
    </source>
</evidence>
<evidence type="ECO:0000256" key="12">
    <source>
        <dbReference type="ARBA" id="ARBA00022989"/>
    </source>
</evidence>
<dbReference type="SUPFAM" id="SSF51110">
    <property type="entry name" value="alpha-D-mannose-specific plant lectins"/>
    <property type="match status" value="1"/>
</dbReference>
<dbReference type="CDD" id="cd00054">
    <property type="entry name" value="EGF_CA"/>
    <property type="match status" value="1"/>
</dbReference>
<comment type="catalytic activity">
    <reaction evidence="17 19">
        <text>L-threonyl-[protein] + ATP = O-phospho-L-threonyl-[protein] + ADP + H(+)</text>
        <dbReference type="Rhea" id="RHEA:46608"/>
        <dbReference type="Rhea" id="RHEA-COMP:11060"/>
        <dbReference type="Rhea" id="RHEA-COMP:11605"/>
        <dbReference type="ChEBI" id="CHEBI:15378"/>
        <dbReference type="ChEBI" id="CHEBI:30013"/>
        <dbReference type="ChEBI" id="CHEBI:30616"/>
        <dbReference type="ChEBI" id="CHEBI:61977"/>
        <dbReference type="ChEBI" id="CHEBI:456216"/>
        <dbReference type="EC" id="2.7.11.1"/>
    </reaction>
</comment>
<keyword evidence="15" id="KW-0675">Receptor</keyword>
<dbReference type="PROSITE" id="PS50948">
    <property type="entry name" value="PAN"/>
    <property type="match status" value="1"/>
</dbReference>
<evidence type="ECO:0000256" key="11">
    <source>
        <dbReference type="ARBA" id="ARBA00022840"/>
    </source>
</evidence>
<dbReference type="InterPro" id="IPR000742">
    <property type="entry name" value="EGF"/>
</dbReference>
<dbReference type="GO" id="GO:0030246">
    <property type="term" value="F:carbohydrate binding"/>
    <property type="evidence" value="ECO:0007669"/>
    <property type="project" value="UniProtKB-KW"/>
</dbReference>
<accession>A0A7N2LV56</accession>
<dbReference type="InterPro" id="IPR003609">
    <property type="entry name" value="Pan_app"/>
</dbReference>
<evidence type="ECO:0000256" key="8">
    <source>
        <dbReference type="ARBA" id="ARBA00022734"/>
    </source>
</evidence>
<dbReference type="Proteomes" id="UP000594261">
    <property type="component" value="Chromosome 5"/>
</dbReference>
<dbReference type="PROSITE" id="PS50026">
    <property type="entry name" value="EGF_3"/>
    <property type="match status" value="1"/>
</dbReference>
<keyword evidence="11 19" id="KW-0067">ATP-binding</keyword>
<evidence type="ECO:0000256" key="22">
    <source>
        <dbReference type="SAM" id="SignalP"/>
    </source>
</evidence>
<keyword evidence="10 19" id="KW-0418">Kinase</keyword>
<evidence type="ECO:0000259" key="24">
    <source>
        <dbReference type="PROSITE" id="PS50026"/>
    </source>
</evidence>
<evidence type="ECO:0000256" key="21">
    <source>
        <dbReference type="SAM" id="Phobius"/>
    </source>
</evidence>
<keyword evidence="8" id="KW-0430">Lectin</keyword>
<dbReference type="PIRSF" id="PIRSF000641">
    <property type="entry name" value="SRK"/>
    <property type="match status" value="1"/>
</dbReference>
<keyword evidence="2" id="KW-1003">Cell membrane</keyword>
<dbReference type="SMART" id="SM00220">
    <property type="entry name" value="S_TKc"/>
    <property type="match status" value="1"/>
</dbReference>
<evidence type="ECO:0000313" key="28">
    <source>
        <dbReference type="Proteomes" id="UP000594261"/>
    </source>
</evidence>
<dbReference type="InterPro" id="IPR001480">
    <property type="entry name" value="Bulb-type_lectin_dom"/>
</dbReference>
<dbReference type="InterPro" id="IPR000719">
    <property type="entry name" value="Prot_kinase_dom"/>
</dbReference>
<dbReference type="GO" id="GO:0005886">
    <property type="term" value="C:plasma membrane"/>
    <property type="evidence" value="ECO:0007669"/>
    <property type="project" value="UniProtKB-SubCell"/>
</dbReference>
<comment type="catalytic activity">
    <reaction evidence="18 19">
        <text>L-seryl-[protein] + ATP = O-phospho-L-seryl-[protein] + ADP + H(+)</text>
        <dbReference type="Rhea" id="RHEA:17989"/>
        <dbReference type="Rhea" id="RHEA-COMP:9863"/>
        <dbReference type="Rhea" id="RHEA-COMP:11604"/>
        <dbReference type="ChEBI" id="CHEBI:15378"/>
        <dbReference type="ChEBI" id="CHEBI:29999"/>
        <dbReference type="ChEBI" id="CHEBI:30616"/>
        <dbReference type="ChEBI" id="CHEBI:83421"/>
        <dbReference type="ChEBI" id="CHEBI:456216"/>
        <dbReference type="EC" id="2.7.11.1"/>
    </reaction>
</comment>
<comment type="similarity">
    <text evidence="19">Belongs to the protein kinase superfamily. Ser/Thr protein kinase family.</text>
</comment>
<evidence type="ECO:0000259" key="25">
    <source>
        <dbReference type="PROSITE" id="PS50927"/>
    </source>
</evidence>
<feature type="signal peptide" evidence="22">
    <location>
        <begin position="1"/>
        <end position="26"/>
    </location>
</feature>
<proteinExistence type="inferred from homology"/>
<feature type="domain" description="Protein kinase" evidence="23">
    <location>
        <begin position="524"/>
        <end position="801"/>
    </location>
</feature>
<evidence type="ECO:0000256" key="3">
    <source>
        <dbReference type="ARBA" id="ARBA00022527"/>
    </source>
</evidence>
<keyword evidence="4 20" id="KW-0245">EGF-like domain</keyword>
<dbReference type="Gene3D" id="2.90.10.10">
    <property type="entry name" value="Bulb-type lectin domain"/>
    <property type="match status" value="1"/>
</dbReference>
<keyword evidence="28" id="KW-1185">Reference proteome</keyword>
<feature type="domain" description="Apple" evidence="26">
    <location>
        <begin position="339"/>
        <end position="418"/>
    </location>
</feature>
<evidence type="ECO:0000256" key="18">
    <source>
        <dbReference type="ARBA" id="ARBA00048679"/>
    </source>
</evidence>
<evidence type="ECO:0000256" key="20">
    <source>
        <dbReference type="PROSITE-ProRule" id="PRU00076"/>
    </source>
</evidence>
<dbReference type="Gene3D" id="3.30.200.20">
    <property type="entry name" value="Phosphorylase Kinase, domain 1"/>
    <property type="match status" value="1"/>
</dbReference>
<dbReference type="GO" id="GO:0048544">
    <property type="term" value="P:recognition of pollen"/>
    <property type="evidence" value="ECO:0007669"/>
    <property type="project" value="InterPro"/>
</dbReference>
<dbReference type="PROSITE" id="PS01186">
    <property type="entry name" value="EGF_2"/>
    <property type="match status" value="1"/>
</dbReference>
<keyword evidence="16" id="KW-0325">Glycoprotein</keyword>
<dbReference type="EnsemblPlants" id="QL05p079128:mrna">
    <property type="protein sequence ID" value="QL05p079128:mrna"/>
    <property type="gene ID" value="QL05p079128"/>
</dbReference>
<reference evidence="27" key="2">
    <citation type="submission" date="2021-01" db="UniProtKB">
        <authorList>
            <consortium name="EnsemblPlants"/>
        </authorList>
    </citation>
    <scope>IDENTIFICATION</scope>
</reference>
<feature type="domain" description="EGF-like" evidence="24">
    <location>
        <begin position="288"/>
        <end position="330"/>
    </location>
</feature>
<dbReference type="PROSITE" id="PS50927">
    <property type="entry name" value="BULB_LECTIN"/>
    <property type="match status" value="1"/>
</dbReference>
<comment type="subcellular location">
    <subcellularLocation>
        <location evidence="1">Cell membrane</location>
        <topology evidence="1">Single-pass type I membrane protein</topology>
    </subcellularLocation>
</comment>
<dbReference type="InterPro" id="IPR000858">
    <property type="entry name" value="S_locus_glycoprot_dom"/>
</dbReference>
<sequence length="842" mass="94493">MIMYFAMIFLLLQTLLLFLLLQLGTSHITISKPIRDGDVLVSKGETFALGFFSPGKSTYRYVGIWYKTEAQGRTVVWVANRDSPINDTSGVLSIDSRGNLVLNVNYRKQPVWSTNIASKWSNKSTNAQLLDTGNLILIHNETTGEVLWQSFDYPTDTTLPNMKLGLDRTTGLSRIVTSWKSKDDPGSGNCSFMLDTDISSPELFLYKGNIRWWRSGHWIGHGWGGLPPLIPNSFLNLSFVNNKSEVTTTFGVMESSLLARVVVQESGSVQKFICRKADCIWFSIGSVPLDQCDYYNKCGTFGKCHIESNGSDFKCMCLPGFMRNETGWCVRKRGEASLCRSGEGFVKVESLKVPDSSVAQVYPNLGFEACEPLCLQNCSCTAYASVDVEEEMGCIIWFGDLMDTRVLDGGQSLYVRVDALELGNHTDGETFLYSDNHAKGFFANKRRLAILVVALLVTSLLIFLFVLWLIKRKRTGRERQLIVFKDVTESSTSFQDSHKLDESRRTPDLLFFDISYILAATDNFSPDKRLGQGGFGPVYKGQLANGQEIAVKTLSRSSRQGIEEFKNEVMLIAKLQHRNLVRLLGCCIHKEEKMLIYEYMPNKSLDFFIFDAIRRQLLDWSKRFEIISGIARGVLYLHQDSRLKIIHRDLKASNVLLDAGMNPKISDFGLARMFGDDQIEANTNRVVGTYGYMSPEYAMEGLYSTKSDVFSYGVLILEIISGKRNNHYHAESPCLNLIGHVWDLWEEGNPLDIVDSSLGQAYLAHQVSRCIHIGLLCVQEQATDRPSMAEILFMLGNETSLPPPNKPAFINRKNINCGLHSTSSVGATASLNDLTFSVFEAR</sequence>
<evidence type="ECO:0000256" key="19">
    <source>
        <dbReference type="PIRNR" id="PIRNR000641"/>
    </source>
</evidence>
<keyword evidence="3 19" id="KW-0723">Serine/threonine-protein kinase</keyword>
<dbReference type="SMART" id="SM00473">
    <property type="entry name" value="PAN_AP"/>
    <property type="match status" value="1"/>
</dbReference>
<dbReference type="GO" id="GO:0005524">
    <property type="term" value="F:ATP binding"/>
    <property type="evidence" value="ECO:0007669"/>
    <property type="project" value="UniProtKB-KW"/>
</dbReference>
<dbReference type="InterPro" id="IPR008271">
    <property type="entry name" value="Ser/Thr_kinase_AS"/>
</dbReference>
<dbReference type="PROSITE" id="PS00108">
    <property type="entry name" value="PROTEIN_KINASE_ST"/>
    <property type="match status" value="1"/>
</dbReference>
<dbReference type="Pfam" id="PF01453">
    <property type="entry name" value="B_lectin"/>
    <property type="match status" value="1"/>
</dbReference>
<dbReference type="Pfam" id="PF00954">
    <property type="entry name" value="S_locus_glycop"/>
    <property type="match status" value="1"/>
</dbReference>
<evidence type="ECO:0000256" key="16">
    <source>
        <dbReference type="ARBA" id="ARBA00023180"/>
    </source>
</evidence>
<evidence type="ECO:0000256" key="13">
    <source>
        <dbReference type="ARBA" id="ARBA00023136"/>
    </source>
</evidence>
<dbReference type="InterPro" id="IPR024171">
    <property type="entry name" value="SRK-like_kinase"/>
</dbReference>
<feature type="domain" description="Bulb-type lectin" evidence="25">
    <location>
        <begin position="25"/>
        <end position="150"/>
    </location>
</feature>
<dbReference type="FunFam" id="2.90.10.10:FF:000005">
    <property type="entry name" value="G-type lectin S-receptor-like serine/threonine-protein kinase"/>
    <property type="match status" value="1"/>
</dbReference>
<dbReference type="CDD" id="cd00028">
    <property type="entry name" value="B_lectin"/>
    <property type="match status" value="1"/>
</dbReference>
<keyword evidence="6 21" id="KW-0812">Transmembrane</keyword>
<protein>
    <recommendedName>
        <fullName evidence="19">Receptor-like serine/threonine-protein kinase</fullName>
        <ecNumber evidence="19">2.7.11.1</ecNumber>
    </recommendedName>
</protein>
<evidence type="ECO:0000256" key="17">
    <source>
        <dbReference type="ARBA" id="ARBA00047899"/>
    </source>
</evidence>
<dbReference type="CDD" id="cd14066">
    <property type="entry name" value="STKc_IRAK"/>
    <property type="match status" value="1"/>
</dbReference>
<evidence type="ECO:0000256" key="9">
    <source>
        <dbReference type="ARBA" id="ARBA00022741"/>
    </source>
</evidence>
<evidence type="ECO:0000256" key="10">
    <source>
        <dbReference type="ARBA" id="ARBA00022777"/>
    </source>
</evidence>
<evidence type="ECO:0000256" key="4">
    <source>
        <dbReference type="ARBA" id="ARBA00022536"/>
    </source>
</evidence>
<dbReference type="InterPro" id="IPR001245">
    <property type="entry name" value="Ser-Thr/Tyr_kinase_cat_dom"/>
</dbReference>
<dbReference type="PROSITE" id="PS50011">
    <property type="entry name" value="PROTEIN_KINASE_DOM"/>
    <property type="match status" value="1"/>
</dbReference>
<dbReference type="Pfam" id="PF07714">
    <property type="entry name" value="PK_Tyr_Ser-Thr"/>
    <property type="match status" value="1"/>
</dbReference>
<name>A0A7N2LV56_QUELO</name>
<dbReference type="PANTHER" id="PTHR27002">
    <property type="entry name" value="RECEPTOR-LIKE SERINE/THREONINE-PROTEIN KINASE SD1-8"/>
    <property type="match status" value="1"/>
</dbReference>
<dbReference type="InParanoid" id="A0A7N2LV56"/>
<dbReference type="AlphaFoldDB" id="A0A7N2LV56"/>
<keyword evidence="13 21" id="KW-0472">Membrane</keyword>
<keyword evidence="7 22" id="KW-0732">Signal</keyword>
<dbReference type="PANTHER" id="PTHR27002:SF981">
    <property type="entry name" value="NON-SPECIFIC SERINE_THREONINE PROTEIN KINASE"/>
    <property type="match status" value="1"/>
</dbReference>
<evidence type="ECO:0000313" key="27">
    <source>
        <dbReference type="EnsemblPlants" id="QL05p079128:mrna"/>
    </source>
</evidence>
<evidence type="ECO:0000256" key="7">
    <source>
        <dbReference type="ARBA" id="ARBA00022729"/>
    </source>
</evidence>
<dbReference type="Gene3D" id="1.10.510.10">
    <property type="entry name" value="Transferase(Phosphotransferase) domain 1"/>
    <property type="match status" value="1"/>
</dbReference>
<dbReference type="InterPro" id="IPR011009">
    <property type="entry name" value="Kinase-like_dom_sf"/>
</dbReference>
<keyword evidence="14 20" id="KW-1015">Disulfide bond</keyword>
<evidence type="ECO:0000256" key="2">
    <source>
        <dbReference type="ARBA" id="ARBA00022475"/>
    </source>
</evidence>
<dbReference type="OMA" id="HACACEN"/>
<dbReference type="CDD" id="cd01098">
    <property type="entry name" value="PAN_AP_plant"/>
    <property type="match status" value="1"/>
</dbReference>
<dbReference type="SMART" id="SM00108">
    <property type="entry name" value="B_lectin"/>
    <property type="match status" value="1"/>
</dbReference>
<evidence type="ECO:0000256" key="1">
    <source>
        <dbReference type="ARBA" id="ARBA00004251"/>
    </source>
</evidence>
<evidence type="ECO:0000256" key="15">
    <source>
        <dbReference type="ARBA" id="ARBA00023170"/>
    </source>
</evidence>
<reference evidence="27 28" key="1">
    <citation type="journal article" date="2016" name="G3 (Bethesda)">
        <title>First Draft Assembly and Annotation of the Genome of a California Endemic Oak Quercus lobata Nee (Fagaceae).</title>
        <authorList>
            <person name="Sork V.L."/>
            <person name="Fitz-Gibbon S.T."/>
            <person name="Puiu D."/>
            <person name="Crepeau M."/>
            <person name="Gugger P.F."/>
            <person name="Sherman R."/>
            <person name="Stevens K."/>
            <person name="Langley C.H."/>
            <person name="Pellegrini M."/>
            <person name="Salzberg S.L."/>
        </authorList>
    </citation>
    <scope>NUCLEOTIDE SEQUENCE [LARGE SCALE GENOMIC DNA]</scope>
    <source>
        <strain evidence="27 28">cv. SW786</strain>
    </source>
</reference>
<dbReference type="SUPFAM" id="SSF56112">
    <property type="entry name" value="Protein kinase-like (PK-like)"/>
    <property type="match status" value="1"/>
</dbReference>
<organism evidence="27 28">
    <name type="scientific">Quercus lobata</name>
    <name type="common">Valley oak</name>
    <dbReference type="NCBI Taxonomy" id="97700"/>
    <lineage>
        <taxon>Eukaryota</taxon>
        <taxon>Viridiplantae</taxon>
        <taxon>Streptophyta</taxon>
        <taxon>Embryophyta</taxon>
        <taxon>Tracheophyta</taxon>
        <taxon>Spermatophyta</taxon>
        <taxon>Magnoliopsida</taxon>
        <taxon>eudicotyledons</taxon>
        <taxon>Gunneridae</taxon>
        <taxon>Pentapetalae</taxon>
        <taxon>rosids</taxon>
        <taxon>fabids</taxon>
        <taxon>Fagales</taxon>
        <taxon>Fagaceae</taxon>
        <taxon>Quercus</taxon>
    </lineage>
</organism>
<feature type="disulfide bond" evidence="20">
    <location>
        <begin position="298"/>
        <end position="315"/>
    </location>
</feature>
<dbReference type="Pfam" id="PF08276">
    <property type="entry name" value="PAN_2"/>
    <property type="match status" value="1"/>
</dbReference>
<keyword evidence="9 19" id="KW-0547">Nucleotide-binding</keyword>
<evidence type="ECO:0000256" key="6">
    <source>
        <dbReference type="ARBA" id="ARBA00022692"/>
    </source>
</evidence>
<comment type="caution">
    <text evidence="20">Lacks conserved residue(s) required for the propagation of feature annotation.</text>
</comment>
<evidence type="ECO:0000256" key="14">
    <source>
        <dbReference type="ARBA" id="ARBA00023157"/>
    </source>
</evidence>
<dbReference type="FunFam" id="3.30.200.20:FF:000330">
    <property type="entry name" value="G-type lectin S-receptor-like serine/threonine-protein kinase At4g03230"/>
    <property type="match status" value="1"/>
</dbReference>
<dbReference type="Gramene" id="QL05p079128:mrna">
    <property type="protein sequence ID" value="QL05p079128:mrna"/>
    <property type="gene ID" value="QL05p079128"/>
</dbReference>
<dbReference type="EMBL" id="LRBV02000005">
    <property type="status" value="NOT_ANNOTATED_CDS"/>
    <property type="molecule type" value="Genomic_DNA"/>
</dbReference>